<name>A0ABV9LVC8_9ALTE</name>
<accession>A0ABV9LVC8</accession>
<dbReference type="InterPro" id="IPR050708">
    <property type="entry name" value="T6SS_VgrG/RHS"/>
</dbReference>
<dbReference type="RefSeq" id="WP_382407908.1">
    <property type="nucleotide sequence ID" value="NZ_JBHSGU010000002.1"/>
</dbReference>
<dbReference type="Proteomes" id="UP001595897">
    <property type="component" value="Unassembled WGS sequence"/>
</dbReference>
<dbReference type="InterPro" id="IPR022385">
    <property type="entry name" value="Rhs_assc_core"/>
</dbReference>
<dbReference type="EMBL" id="JBHSGU010000002">
    <property type="protein sequence ID" value="MFC4700472.1"/>
    <property type="molecule type" value="Genomic_DNA"/>
</dbReference>
<feature type="non-terminal residue" evidence="3">
    <location>
        <position position="1"/>
    </location>
</feature>
<proteinExistence type="predicted"/>
<evidence type="ECO:0000313" key="3">
    <source>
        <dbReference type="EMBL" id="MFC4700472.1"/>
    </source>
</evidence>
<dbReference type="NCBIfam" id="TIGR03696">
    <property type="entry name" value="Rhs_assc_core"/>
    <property type="match status" value="1"/>
</dbReference>
<feature type="domain" description="Teneurin-like YD-shell" evidence="2">
    <location>
        <begin position="4"/>
        <end position="355"/>
    </location>
</feature>
<dbReference type="PANTHER" id="PTHR32305">
    <property type="match status" value="1"/>
</dbReference>
<dbReference type="PANTHER" id="PTHR32305:SF15">
    <property type="entry name" value="PROTEIN RHSA-RELATED"/>
    <property type="match status" value="1"/>
</dbReference>
<dbReference type="Gene3D" id="2.180.10.10">
    <property type="entry name" value="RHS repeat-associated core"/>
    <property type="match status" value="1"/>
</dbReference>
<comment type="caution">
    <text evidence="3">The sequence shown here is derived from an EMBL/GenBank/DDBJ whole genome shotgun (WGS) entry which is preliminary data.</text>
</comment>
<gene>
    <name evidence="3" type="ORF">ACFO4O_09905</name>
</gene>
<keyword evidence="1" id="KW-0677">Repeat</keyword>
<organism evidence="3 4">
    <name type="scientific">Glaciecola siphonariae</name>
    <dbReference type="NCBI Taxonomy" id="521012"/>
    <lineage>
        <taxon>Bacteria</taxon>
        <taxon>Pseudomonadati</taxon>
        <taxon>Pseudomonadota</taxon>
        <taxon>Gammaproteobacteria</taxon>
        <taxon>Alteromonadales</taxon>
        <taxon>Alteromonadaceae</taxon>
        <taxon>Glaciecola</taxon>
    </lineage>
</organism>
<evidence type="ECO:0000313" key="4">
    <source>
        <dbReference type="Proteomes" id="UP001595897"/>
    </source>
</evidence>
<evidence type="ECO:0000259" key="2">
    <source>
        <dbReference type="Pfam" id="PF25023"/>
    </source>
</evidence>
<dbReference type="Pfam" id="PF25023">
    <property type="entry name" value="TEN_YD-shell"/>
    <property type="match status" value="1"/>
</dbReference>
<keyword evidence="4" id="KW-1185">Reference proteome</keyword>
<protein>
    <submittedName>
        <fullName evidence="3">RHS repeat domain-containing protein</fullName>
    </submittedName>
</protein>
<reference evidence="4" key="1">
    <citation type="journal article" date="2019" name="Int. J. Syst. Evol. Microbiol.">
        <title>The Global Catalogue of Microorganisms (GCM) 10K type strain sequencing project: providing services to taxonomists for standard genome sequencing and annotation.</title>
        <authorList>
            <consortium name="The Broad Institute Genomics Platform"/>
            <consortium name="The Broad Institute Genome Sequencing Center for Infectious Disease"/>
            <person name="Wu L."/>
            <person name="Ma J."/>
        </authorList>
    </citation>
    <scope>NUCLEOTIDE SEQUENCE [LARGE SCALE GENOMIC DNA]</scope>
    <source>
        <strain evidence="4">KACC 12507</strain>
    </source>
</reference>
<sequence length="654" mass="73050">EYLYNEYGALTTVNAMHGNTTYFSSHIELDDIGNVYEKSSSYYDGNGGTQAFVETFEYTDDLNRLNKRTLAMTQGALANSFTQNFDYEYDAAGNIKHKSDKGHYKYTHDDPSKTDLPNQLVSIHSDASLSEASKLLSFAYDDNGNTLADGERTFTYTPFNKPSRITKGGNVVNITYGIDRQILRKTHKRMENGQLVITTHTYIDGYERIEKSTGNQITEHKFTEANGNVVFTFRQSTTSQSISNRRDEHYIIKDVQGSVAMVTDWDASVVSQYLYTPFGEQIQLLQSSVLDGIAYQPTTERGYTGHHEMGSVGITHMNGRIYDPTLGRFFQADPFIQGPTNSQSYNRYSYVLNNPLSYTDPSGYLWNNITKPFKKLGRSIIRGASKIFGAELVNFIGSAVATYFGGAWGAAAWSYEFTRAMGGTSSGALRGAFTAYVSSYVNANENFSWYEKVAINTAVEAGARAMSSDTHQQSTGDIFARSNSKDLASDDLKDYAFQYRQYIAELNPRTLMGRIQIATHAKVLGFRKTHSHAGALVRSRKHAEFERKQMVNALSVDVVLSVHLTSIAIVTGASSVPQDAKSAAIPLGGGMDNKHGKLVGAFGHVNSLIDFYNRSQVYSKFFDKNPRFEDRLRMLELSATDYYINNCQKEIQCF</sequence>
<dbReference type="InterPro" id="IPR056823">
    <property type="entry name" value="TEN-like_YD-shell"/>
</dbReference>
<evidence type="ECO:0000256" key="1">
    <source>
        <dbReference type="ARBA" id="ARBA00022737"/>
    </source>
</evidence>